<dbReference type="AlphaFoldDB" id="A0A953J8C4"/>
<comment type="caution">
    <text evidence="5">The sequence shown here is derived from an EMBL/GenBank/DDBJ whole genome shotgun (WGS) entry which is preliminary data.</text>
</comment>
<organism evidence="5 6">
    <name type="scientific">Candidatus Nitrobium versatile</name>
    <dbReference type="NCBI Taxonomy" id="2884831"/>
    <lineage>
        <taxon>Bacteria</taxon>
        <taxon>Pseudomonadati</taxon>
        <taxon>Nitrospirota</taxon>
        <taxon>Nitrospiria</taxon>
        <taxon>Nitrospirales</taxon>
        <taxon>Nitrospiraceae</taxon>
        <taxon>Candidatus Nitrobium</taxon>
    </lineage>
</organism>
<dbReference type="CDD" id="cd00038">
    <property type="entry name" value="CAP_ED"/>
    <property type="match status" value="1"/>
</dbReference>
<sequence length="632" mass="71456">MLFEDVMSFLRNTPPFQFLEDTVLKDVAGTLSMEFYPKDSVILRQDGPASDSLRIIKKGGVKISLRSDTGEDMVIDYRGEGETFGLVSLMGNTQKTTITAVDDTICYLLKKNDLFKLIDSTPAFTEHFLQSHFTKYIDKTYREMRGRSLYYGGSDHLLFTTPAGELVSREVVTVGEEASIQEAAQVMAQERVSSVIVMDGKGLPAGIITDRDLREKVVAKGRGVEEPARSIMSLPLIRVDAKDYCFEAVLKMLRYHIHHVLVIREGALAGIITNHDLMVLQGKSPLSFAKDIESQLTVEGLVPVSKKITNSIGFLLKEGAKAGSIIKIVSELNDRLVRKVLESAERKFGQPPVPYCWIVFGSEGRKEQSFRTDQDNALIFADRDTAAEEAEARAWFSGFTAFVRDSLQQCGFPPCPSGYMASNPEWCQPLRAWKRCFTNWIANPTSDALLKSLIFFDFRPLYGDPSLADELRDHLRNALEGQKVFLGHLANLIVTNRPPLGFLKSFVVEKSGEHKDELNLKIKGITPIVDMLRLFALERGARETSTFERVEALRDKHTIVREYADELTYVLEFILLLRIHHQFGQWEAGKPVDNFINPHSLSTLERKTMKDAFHLISRMQDLIMERYKALIW</sequence>
<reference evidence="5" key="2">
    <citation type="submission" date="2021-08" db="EMBL/GenBank/DDBJ databases">
        <authorList>
            <person name="Dalcin Martins P."/>
        </authorList>
    </citation>
    <scope>NUCLEOTIDE SEQUENCE</scope>
    <source>
        <strain evidence="5">MAG_39</strain>
    </source>
</reference>
<dbReference type="SUPFAM" id="SSF54631">
    <property type="entry name" value="CBS-domain pair"/>
    <property type="match status" value="1"/>
</dbReference>
<keyword evidence="1 2" id="KW-0129">CBS domain</keyword>
<evidence type="ECO:0000313" key="5">
    <source>
        <dbReference type="EMBL" id="MBZ0155122.1"/>
    </source>
</evidence>
<dbReference type="PROSITE" id="PS51371">
    <property type="entry name" value="CBS"/>
    <property type="match status" value="2"/>
</dbReference>
<protein>
    <submittedName>
        <fullName evidence="5">DUF294 nucleotidyltransferase-like domain-containing protein</fullName>
    </submittedName>
</protein>
<evidence type="ECO:0000256" key="1">
    <source>
        <dbReference type="ARBA" id="ARBA00023122"/>
    </source>
</evidence>
<gene>
    <name evidence="5" type="ORF">K8I29_02775</name>
</gene>
<feature type="domain" description="Cyclic nucleotide-binding" evidence="3">
    <location>
        <begin position="15"/>
        <end position="135"/>
    </location>
</feature>
<dbReference type="Pfam" id="PF00027">
    <property type="entry name" value="cNMP_binding"/>
    <property type="match status" value="1"/>
</dbReference>
<dbReference type="PANTHER" id="PTHR43080">
    <property type="entry name" value="CBS DOMAIN-CONTAINING PROTEIN CBSX3, MITOCHONDRIAL"/>
    <property type="match status" value="1"/>
</dbReference>
<reference evidence="5" key="1">
    <citation type="journal article" date="2021" name="bioRxiv">
        <title>Unraveling nitrogen, sulfur and carbon metabolic pathways and microbial community transcriptional responses to substrate deprivation and toxicity stresses in a bioreactor mimicking anoxic brackish coastal sediment conditions.</title>
        <authorList>
            <person name="Martins P.D."/>
            <person name="Echeveste M.J."/>
            <person name="Arshad A."/>
            <person name="Kurth J."/>
            <person name="Ouboter H."/>
            <person name="Jetten M.S.M."/>
            <person name="Welte C.U."/>
        </authorList>
    </citation>
    <scope>NUCLEOTIDE SEQUENCE</scope>
    <source>
        <strain evidence="5">MAG_39</strain>
    </source>
</reference>
<dbReference type="InterPro" id="IPR046342">
    <property type="entry name" value="CBS_dom_sf"/>
</dbReference>
<feature type="domain" description="CBS" evidence="4">
    <location>
        <begin position="167"/>
        <end position="226"/>
    </location>
</feature>
<dbReference type="SUPFAM" id="SSF51206">
    <property type="entry name" value="cAMP-binding domain-like"/>
    <property type="match status" value="1"/>
</dbReference>
<dbReference type="InterPro" id="IPR014710">
    <property type="entry name" value="RmlC-like_jellyroll"/>
</dbReference>
<dbReference type="InterPro" id="IPR018821">
    <property type="entry name" value="DUF294_put_nucleoTrafse_sb-bd"/>
</dbReference>
<dbReference type="CDD" id="cd05401">
    <property type="entry name" value="NT_GlnE_GlnD_like"/>
    <property type="match status" value="1"/>
</dbReference>
<dbReference type="InterPro" id="IPR005105">
    <property type="entry name" value="GlnD_Uridyltrans_N"/>
</dbReference>
<evidence type="ECO:0000256" key="2">
    <source>
        <dbReference type="PROSITE-ProRule" id="PRU00703"/>
    </source>
</evidence>
<dbReference type="SMART" id="SM00100">
    <property type="entry name" value="cNMP"/>
    <property type="match status" value="1"/>
</dbReference>
<evidence type="ECO:0000259" key="3">
    <source>
        <dbReference type="PROSITE" id="PS50042"/>
    </source>
</evidence>
<dbReference type="Pfam" id="PF03445">
    <property type="entry name" value="DUF294"/>
    <property type="match status" value="1"/>
</dbReference>
<accession>A0A953J8C4</accession>
<dbReference type="PROSITE" id="PS50042">
    <property type="entry name" value="CNMP_BINDING_3"/>
    <property type="match status" value="1"/>
</dbReference>
<dbReference type="Gene3D" id="2.60.120.10">
    <property type="entry name" value="Jelly Rolls"/>
    <property type="match status" value="1"/>
</dbReference>
<name>A0A953J8C4_9BACT</name>
<dbReference type="EMBL" id="JAIOIV010000019">
    <property type="protein sequence ID" value="MBZ0155122.1"/>
    <property type="molecule type" value="Genomic_DNA"/>
</dbReference>
<dbReference type="CDD" id="cd04587">
    <property type="entry name" value="CBS_pair_CAP-ED_NT_Pol-beta-like_DUF294_assoc"/>
    <property type="match status" value="1"/>
</dbReference>
<feature type="domain" description="CBS" evidence="4">
    <location>
        <begin position="232"/>
        <end position="288"/>
    </location>
</feature>
<dbReference type="Pfam" id="PF10335">
    <property type="entry name" value="DUF294_C"/>
    <property type="match status" value="1"/>
</dbReference>
<dbReference type="Pfam" id="PF00571">
    <property type="entry name" value="CBS"/>
    <property type="match status" value="2"/>
</dbReference>
<evidence type="ECO:0000259" key="4">
    <source>
        <dbReference type="PROSITE" id="PS51371"/>
    </source>
</evidence>
<dbReference type="InterPro" id="IPR000595">
    <property type="entry name" value="cNMP-bd_dom"/>
</dbReference>
<dbReference type="SMART" id="SM00116">
    <property type="entry name" value="CBS"/>
    <property type="match status" value="2"/>
</dbReference>
<dbReference type="PANTHER" id="PTHR43080:SF2">
    <property type="entry name" value="CBS DOMAIN-CONTAINING PROTEIN"/>
    <property type="match status" value="1"/>
</dbReference>
<dbReference type="InterPro" id="IPR051257">
    <property type="entry name" value="Diverse_CBS-Domain"/>
</dbReference>
<dbReference type="GO" id="GO:0008773">
    <property type="term" value="F:[protein-PII] uridylyltransferase activity"/>
    <property type="evidence" value="ECO:0007669"/>
    <property type="project" value="InterPro"/>
</dbReference>
<dbReference type="Proteomes" id="UP000705867">
    <property type="component" value="Unassembled WGS sequence"/>
</dbReference>
<dbReference type="InterPro" id="IPR000644">
    <property type="entry name" value="CBS_dom"/>
</dbReference>
<dbReference type="Gene3D" id="3.10.580.10">
    <property type="entry name" value="CBS-domain"/>
    <property type="match status" value="1"/>
</dbReference>
<dbReference type="InterPro" id="IPR018490">
    <property type="entry name" value="cNMP-bd_dom_sf"/>
</dbReference>
<evidence type="ECO:0000313" key="6">
    <source>
        <dbReference type="Proteomes" id="UP000705867"/>
    </source>
</evidence>
<proteinExistence type="predicted"/>